<dbReference type="EMBL" id="JBEDUW010000006">
    <property type="protein sequence ID" value="KAK9922898.1"/>
    <property type="molecule type" value="Genomic_DNA"/>
</dbReference>
<protein>
    <recommendedName>
        <fullName evidence="2">UBA domain-containing protein</fullName>
    </recommendedName>
</protein>
<evidence type="ECO:0000313" key="3">
    <source>
        <dbReference type="EMBL" id="KAK9922898.1"/>
    </source>
</evidence>
<dbReference type="PROSITE" id="PS50030">
    <property type="entry name" value="UBA"/>
    <property type="match status" value="1"/>
</dbReference>
<keyword evidence="4" id="KW-1185">Reference proteome</keyword>
<feature type="compositionally biased region" description="Pro residues" evidence="1">
    <location>
        <begin position="257"/>
        <end position="276"/>
    </location>
</feature>
<feature type="compositionally biased region" description="Polar residues" evidence="1">
    <location>
        <begin position="451"/>
        <end position="474"/>
    </location>
</feature>
<feature type="domain" description="UBA" evidence="2">
    <location>
        <begin position="512"/>
        <end position="556"/>
    </location>
</feature>
<feature type="compositionally biased region" description="Polar residues" evidence="1">
    <location>
        <begin position="88"/>
        <end position="103"/>
    </location>
</feature>
<comment type="caution">
    <text evidence="3">The sequence shown here is derived from an EMBL/GenBank/DDBJ whole genome shotgun (WGS) entry which is preliminary data.</text>
</comment>
<feature type="region of interest" description="Disordered" evidence="1">
    <location>
        <begin position="62"/>
        <end position="109"/>
    </location>
</feature>
<feature type="compositionally biased region" description="Polar residues" evidence="1">
    <location>
        <begin position="399"/>
        <end position="418"/>
    </location>
</feature>
<dbReference type="Proteomes" id="UP001457282">
    <property type="component" value="Unassembled WGS sequence"/>
</dbReference>
<feature type="compositionally biased region" description="Polar residues" evidence="1">
    <location>
        <begin position="66"/>
        <end position="75"/>
    </location>
</feature>
<feature type="compositionally biased region" description="Low complexity" evidence="1">
    <location>
        <begin position="339"/>
        <end position="352"/>
    </location>
</feature>
<organism evidence="3 4">
    <name type="scientific">Rubus argutus</name>
    <name type="common">Southern blackberry</name>
    <dbReference type="NCBI Taxonomy" id="59490"/>
    <lineage>
        <taxon>Eukaryota</taxon>
        <taxon>Viridiplantae</taxon>
        <taxon>Streptophyta</taxon>
        <taxon>Embryophyta</taxon>
        <taxon>Tracheophyta</taxon>
        <taxon>Spermatophyta</taxon>
        <taxon>Magnoliopsida</taxon>
        <taxon>eudicotyledons</taxon>
        <taxon>Gunneridae</taxon>
        <taxon>Pentapetalae</taxon>
        <taxon>rosids</taxon>
        <taxon>fabids</taxon>
        <taxon>Rosales</taxon>
        <taxon>Rosaceae</taxon>
        <taxon>Rosoideae</taxon>
        <taxon>Rosoideae incertae sedis</taxon>
        <taxon>Rubus</taxon>
    </lineage>
</organism>
<reference evidence="3 4" key="1">
    <citation type="journal article" date="2023" name="G3 (Bethesda)">
        <title>A chromosome-length genome assembly and annotation of blackberry (Rubus argutus, cv. 'Hillquist').</title>
        <authorList>
            <person name="Bruna T."/>
            <person name="Aryal R."/>
            <person name="Dudchenko O."/>
            <person name="Sargent D.J."/>
            <person name="Mead D."/>
            <person name="Buti M."/>
            <person name="Cavallini A."/>
            <person name="Hytonen T."/>
            <person name="Andres J."/>
            <person name="Pham M."/>
            <person name="Weisz D."/>
            <person name="Mascagni F."/>
            <person name="Usai G."/>
            <person name="Natali L."/>
            <person name="Bassil N."/>
            <person name="Fernandez G.E."/>
            <person name="Lomsadze A."/>
            <person name="Armour M."/>
            <person name="Olukolu B."/>
            <person name="Poorten T."/>
            <person name="Britton C."/>
            <person name="Davik J."/>
            <person name="Ashrafi H."/>
            <person name="Aiden E.L."/>
            <person name="Borodovsky M."/>
            <person name="Worthington M."/>
        </authorList>
    </citation>
    <scope>NUCLEOTIDE SEQUENCE [LARGE SCALE GENOMIC DNA]</scope>
    <source>
        <strain evidence="3">PI 553951</strain>
    </source>
</reference>
<feature type="compositionally biased region" description="Polar residues" evidence="1">
    <location>
        <begin position="242"/>
        <end position="255"/>
    </location>
</feature>
<accession>A0AAW1WE62</accession>
<evidence type="ECO:0000313" key="4">
    <source>
        <dbReference type="Proteomes" id="UP001457282"/>
    </source>
</evidence>
<dbReference type="PANTHER" id="PTHR31805">
    <property type="entry name" value="RECEPTOR-LIKE KINASE, PUTATIVE (DUF1421)-RELATED"/>
    <property type="match status" value="1"/>
</dbReference>
<name>A0AAW1WE62_RUBAR</name>
<sequence>MNTTSFMDKQIMDLSQGSSQHNNDFLDLMNHSQEEEQQVGQVNGISKKEEILPNYDFQPLRPIVGATSQSPSFDATPSHGGGGGGSTRGWNSTDSKSNTNTPIRNYGSVDSFEPAKDILERDRNVPDATIVSEIDHTMKKYADNILQVLEGISARLTQLESRTHHLENSVDDLKVSVGNNQGNADGKMRQLENILRDVQTGVQDLKDKQAIVEAQLQLGKIQISNPKVDPKSESRNAMHADSGQTVASAPQQSHQLLPPPVNIPPSLPTVSPPNAPPQSMLQSVPPSVQLPNQFSQNQIPPVPQRDPYFPAPGQTQEAPNQQYQLPAGQQPLPPPSVPPHQQFQPTNQQQYSQPPPHLPQQHHSLPPVNPSQVQPTTLGHHAEETPYVPSLTYPPSLRQPPSQTSGLPPSQQYYSPASNVYEPPSSRSNSGFSSGYGPPSGLNEPYHYGGSPSQYGGTSSMKPQLSSVTAQSQSGGSGYPQLPTARVLPHVVPAASGVSDRSGSAGTGSKVPIDDVIDRVTSMGFPREHVRATVRKLTDNGQAVDLNVVLDKLMNDGDVQPPRGWFGR</sequence>
<feature type="compositionally biased region" description="Basic and acidic residues" evidence="1">
    <location>
        <begin position="228"/>
        <end position="238"/>
    </location>
</feature>
<dbReference type="InterPro" id="IPR015940">
    <property type="entry name" value="UBA"/>
</dbReference>
<evidence type="ECO:0000259" key="2">
    <source>
        <dbReference type="PROSITE" id="PS50030"/>
    </source>
</evidence>
<feature type="region of interest" description="Disordered" evidence="1">
    <location>
        <begin position="223"/>
        <end position="483"/>
    </location>
</feature>
<feature type="compositionally biased region" description="Low complexity" evidence="1">
    <location>
        <begin position="425"/>
        <end position="441"/>
    </location>
</feature>
<gene>
    <name evidence="3" type="ORF">M0R45_031336</name>
</gene>
<dbReference type="AlphaFoldDB" id="A0AAW1WE62"/>
<dbReference type="Pfam" id="PF07223">
    <property type="entry name" value="DUF1421"/>
    <property type="match status" value="1"/>
</dbReference>
<proteinExistence type="predicted"/>
<feature type="compositionally biased region" description="Low complexity" evidence="1">
    <location>
        <begin position="319"/>
        <end position="330"/>
    </location>
</feature>
<dbReference type="InterPro" id="IPR010820">
    <property type="entry name" value="DUF1421"/>
</dbReference>
<evidence type="ECO:0000256" key="1">
    <source>
        <dbReference type="SAM" id="MobiDB-lite"/>
    </source>
</evidence>
<dbReference type="PANTHER" id="PTHR31805:SF14">
    <property type="entry name" value="RECEPTOR-LIKE KINASE, PUTATIVE (DUF1421)-RELATED"/>
    <property type="match status" value="1"/>
</dbReference>
<feature type="compositionally biased region" description="Polar residues" evidence="1">
    <location>
        <begin position="277"/>
        <end position="299"/>
    </location>
</feature>